<name>A0A1N6GU70_9FLAO</name>
<dbReference type="Proteomes" id="UP000185207">
    <property type="component" value="Unassembled WGS sequence"/>
</dbReference>
<evidence type="ECO:0000313" key="2">
    <source>
        <dbReference type="Proteomes" id="UP000185207"/>
    </source>
</evidence>
<sequence>MKRFTLSIFCAATILACNKSADAPQDSHNDNGPILGGKKDNHGCLSSAGQSWSELKQDCIQVFNQGFRLNPIEIGKDQEVISAFIIYNDDHSKIELFLPNGSDQMILKKVDKNTYGYSNYKYDSNKSILYINGAEKYKGNIE</sequence>
<dbReference type="PROSITE" id="PS51257">
    <property type="entry name" value="PROKAR_LIPOPROTEIN"/>
    <property type="match status" value="1"/>
</dbReference>
<dbReference type="OrthoDB" id="1099822at2"/>
<reference evidence="2" key="1">
    <citation type="submission" date="2016-11" db="EMBL/GenBank/DDBJ databases">
        <authorList>
            <person name="Varghese N."/>
            <person name="Submissions S."/>
        </authorList>
    </citation>
    <scope>NUCLEOTIDE SEQUENCE [LARGE SCALE GENOMIC DNA]</scope>
    <source>
        <strain evidence="2">DSM 27623</strain>
    </source>
</reference>
<protein>
    <recommendedName>
        <fullName evidence="3">Lipoprotein</fullName>
    </recommendedName>
</protein>
<gene>
    <name evidence="1" type="ORF">SAMN05444409_2057</name>
</gene>
<proteinExistence type="predicted"/>
<dbReference type="STRING" id="1416779.SAMN05444409_2057"/>
<accession>A0A1N6GU70</accession>
<dbReference type="EMBL" id="FSRK01000001">
    <property type="protein sequence ID" value="SIO11124.1"/>
    <property type="molecule type" value="Genomic_DNA"/>
</dbReference>
<keyword evidence="2" id="KW-1185">Reference proteome</keyword>
<evidence type="ECO:0000313" key="1">
    <source>
        <dbReference type="EMBL" id="SIO11124.1"/>
    </source>
</evidence>
<dbReference type="AlphaFoldDB" id="A0A1N6GU70"/>
<organism evidence="1 2">
    <name type="scientific">Epilithonimonas zeae</name>
    <dbReference type="NCBI Taxonomy" id="1416779"/>
    <lineage>
        <taxon>Bacteria</taxon>
        <taxon>Pseudomonadati</taxon>
        <taxon>Bacteroidota</taxon>
        <taxon>Flavobacteriia</taxon>
        <taxon>Flavobacteriales</taxon>
        <taxon>Weeksellaceae</taxon>
        <taxon>Chryseobacterium group</taxon>
        <taxon>Epilithonimonas</taxon>
    </lineage>
</organism>
<dbReference type="RefSeq" id="WP_074235158.1">
    <property type="nucleotide sequence ID" value="NZ_FSRK01000001.1"/>
</dbReference>
<evidence type="ECO:0008006" key="3">
    <source>
        <dbReference type="Google" id="ProtNLM"/>
    </source>
</evidence>